<gene>
    <name evidence="1" type="ORF">CEPIT_LOCUS13051</name>
</gene>
<evidence type="ECO:0000313" key="1">
    <source>
        <dbReference type="EMBL" id="CAH9094895.1"/>
    </source>
</evidence>
<protein>
    <recommendedName>
        <fullName evidence="3">CCHC-type domain-containing protein</fullName>
    </recommendedName>
</protein>
<sequence>MLNINELPDYYILDRWKKGSRRGIVLDAYDIEICEDHRKALVGRNGKALDAFLSGFYELSSESIEDQEVGLHLLEEWRLKFKDHLSKNTSNQSAKKHHHDPPESLEFVEPDHARHKGCGKRLKSSIEKATSLNRICSVCKGNGHDKRNCPKFASGKCKEAQVLNKAQNS</sequence>
<keyword evidence="2" id="KW-1185">Reference proteome</keyword>
<organism evidence="1 2">
    <name type="scientific">Cuscuta epithymum</name>
    <dbReference type="NCBI Taxonomy" id="186058"/>
    <lineage>
        <taxon>Eukaryota</taxon>
        <taxon>Viridiplantae</taxon>
        <taxon>Streptophyta</taxon>
        <taxon>Embryophyta</taxon>
        <taxon>Tracheophyta</taxon>
        <taxon>Spermatophyta</taxon>
        <taxon>Magnoliopsida</taxon>
        <taxon>eudicotyledons</taxon>
        <taxon>Gunneridae</taxon>
        <taxon>Pentapetalae</taxon>
        <taxon>asterids</taxon>
        <taxon>lamiids</taxon>
        <taxon>Solanales</taxon>
        <taxon>Convolvulaceae</taxon>
        <taxon>Cuscuteae</taxon>
        <taxon>Cuscuta</taxon>
        <taxon>Cuscuta subgen. Cuscuta</taxon>
    </lineage>
</organism>
<reference evidence="1" key="1">
    <citation type="submission" date="2022-07" db="EMBL/GenBank/DDBJ databases">
        <authorList>
            <person name="Macas J."/>
            <person name="Novak P."/>
            <person name="Neumann P."/>
        </authorList>
    </citation>
    <scope>NUCLEOTIDE SEQUENCE</scope>
</reference>
<name>A0AAV0DA60_9ASTE</name>
<dbReference type="AlphaFoldDB" id="A0AAV0DA60"/>
<comment type="caution">
    <text evidence="1">The sequence shown here is derived from an EMBL/GenBank/DDBJ whole genome shotgun (WGS) entry which is preliminary data.</text>
</comment>
<dbReference type="Proteomes" id="UP001152523">
    <property type="component" value="Unassembled WGS sequence"/>
</dbReference>
<accession>A0AAV0DA60</accession>
<evidence type="ECO:0000313" key="2">
    <source>
        <dbReference type="Proteomes" id="UP001152523"/>
    </source>
</evidence>
<evidence type="ECO:0008006" key="3">
    <source>
        <dbReference type="Google" id="ProtNLM"/>
    </source>
</evidence>
<dbReference type="EMBL" id="CAMAPF010000083">
    <property type="protein sequence ID" value="CAH9094895.1"/>
    <property type="molecule type" value="Genomic_DNA"/>
</dbReference>
<proteinExistence type="predicted"/>